<evidence type="ECO:0000313" key="18">
    <source>
        <dbReference type="Proteomes" id="UP000054408"/>
    </source>
</evidence>
<evidence type="ECO:0000256" key="2">
    <source>
        <dbReference type="ARBA" id="ARBA00004123"/>
    </source>
</evidence>
<comment type="subunit">
    <text evidence="4">Homodimer.</text>
</comment>
<evidence type="ECO:0000256" key="1">
    <source>
        <dbReference type="ARBA" id="ARBA00001947"/>
    </source>
</evidence>
<dbReference type="GO" id="GO:0005737">
    <property type="term" value="C:cytoplasm"/>
    <property type="evidence" value="ECO:0007669"/>
    <property type="project" value="UniProtKB-SubCell"/>
</dbReference>
<dbReference type="EMBL" id="GL349460">
    <property type="protein sequence ID" value="KNC50175.1"/>
    <property type="molecule type" value="Genomic_DNA"/>
</dbReference>
<dbReference type="GeneID" id="25565502"/>
<dbReference type="STRING" id="461836.A0A0L0DD87"/>
<keyword evidence="18" id="KW-1185">Reference proteome</keyword>
<comment type="function">
    <text evidence="11">Catalyzes the hydrolytic deamination of cytosine to uracil or 5-methylcytosine to thymine. Is involved in the pyrimidine salvage pathway, which allows the cell to utilize cytosine for pyrimidine nucleotide synthesis.</text>
</comment>
<sequence>MDDVAGMGFALAEAQASYDAGGVPVGAALVGHDGSVVGVGHNRRVQDANPLSHGETQCMMNVGRRASYADLVMYTTLAPCMMCAGTIVQFGIPRVVVGEAANFPGELDFLRARGVNVVVLDHKPCIELMAKFIAEKPELWNEDIGVAPDA</sequence>
<evidence type="ECO:0000256" key="7">
    <source>
        <dbReference type="ARBA" id="ARBA00022801"/>
    </source>
</evidence>
<evidence type="ECO:0000259" key="16">
    <source>
        <dbReference type="PROSITE" id="PS51747"/>
    </source>
</evidence>
<dbReference type="RefSeq" id="XP_013757013.1">
    <property type="nucleotide sequence ID" value="XM_013901559.1"/>
</dbReference>
<keyword evidence="8" id="KW-0862">Zinc</keyword>
<dbReference type="EC" id="3.5.4.1" evidence="13"/>
<dbReference type="SUPFAM" id="SSF53927">
    <property type="entry name" value="Cytidine deaminase-like"/>
    <property type="match status" value="1"/>
</dbReference>
<evidence type="ECO:0000256" key="11">
    <source>
        <dbReference type="ARBA" id="ARBA00056232"/>
    </source>
</evidence>
<name>A0A0L0DD87_THETB</name>
<evidence type="ECO:0000256" key="8">
    <source>
        <dbReference type="ARBA" id="ARBA00022833"/>
    </source>
</evidence>
<dbReference type="GO" id="GO:0005634">
    <property type="term" value="C:nucleus"/>
    <property type="evidence" value="ECO:0007669"/>
    <property type="project" value="UniProtKB-SubCell"/>
</dbReference>
<reference evidence="17 18" key="1">
    <citation type="submission" date="2010-05" db="EMBL/GenBank/DDBJ databases">
        <title>The Genome Sequence of Thecamonas trahens ATCC 50062.</title>
        <authorList>
            <consortium name="The Broad Institute Genome Sequencing Platform"/>
            <person name="Russ C."/>
            <person name="Cuomo C."/>
            <person name="Shea T."/>
            <person name="Young S.K."/>
            <person name="Zeng Q."/>
            <person name="Koehrsen M."/>
            <person name="Haas B."/>
            <person name="Borodovsky M."/>
            <person name="Guigo R."/>
            <person name="Alvarado L."/>
            <person name="Berlin A."/>
            <person name="Bochicchio J."/>
            <person name="Borenstein D."/>
            <person name="Chapman S."/>
            <person name="Chen Z."/>
            <person name="Freedman E."/>
            <person name="Gellesch M."/>
            <person name="Goldberg J."/>
            <person name="Griggs A."/>
            <person name="Gujja S."/>
            <person name="Heilman E."/>
            <person name="Heiman D."/>
            <person name="Hepburn T."/>
            <person name="Howarth C."/>
            <person name="Jen D."/>
            <person name="Larson L."/>
            <person name="Mehta T."/>
            <person name="Park D."/>
            <person name="Pearson M."/>
            <person name="Roberts A."/>
            <person name="Saif S."/>
            <person name="Shenoy N."/>
            <person name="Sisk P."/>
            <person name="Stolte C."/>
            <person name="Sykes S."/>
            <person name="Thomson T."/>
            <person name="Walk T."/>
            <person name="White J."/>
            <person name="Yandava C."/>
            <person name="Burger G."/>
            <person name="Gray M.W."/>
            <person name="Holland P.W.H."/>
            <person name="King N."/>
            <person name="Lang F.B.F."/>
            <person name="Roger A.J."/>
            <person name="Ruiz-Trillo I."/>
            <person name="Lander E."/>
            <person name="Nusbaum C."/>
        </authorList>
    </citation>
    <scope>NUCLEOTIDE SEQUENCE [LARGE SCALE GENOMIC DNA]</scope>
    <source>
        <strain evidence="17 18">ATCC 50062</strain>
    </source>
</reference>
<evidence type="ECO:0000256" key="14">
    <source>
        <dbReference type="ARBA" id="ARBA00074321"/>
    </source>
</evidence>
<dbReference type="PANTHER" id="PTHR11079">
    <property type="entry name" value="CYTOSINE DEAMINASE FAMILY MEMBER"/>
    <property type="match status" value="1"/>
</dbReference>
<protein>
    <recommendedName>
        <fullName evidence="14">Cytosine deaminase</fullName>
        <ecNumber evidence="13">3.5.4.1</ecNumber>
    </recommendedName>
    <alternativeName>
        <fullName evidence="15">Cytosine aminohydrolase</fullName>
    </alternativeName>
</protein>
<comment type="catalytic activity">
    <reaction evidence="10">
        <text>cytosine + H2O + H(+) = uracil + NH4(+)</text>
        <dbReference type="Rhea" id="RHEA:20605"/>
        <dbReference type="ChEBI" id="CHEBI:15377"/>
        <dbReference type="ChEBI" id="CHEBI:15378"/>
        <dbReference type="ChEBI" id="CHEBI:16040"/>
        <dbReference type="ChEBI" id="CHEBI:17568"/>
        <dbReference type="ChEBI" id="CHEBI:28938"/>
        <dbReference type="EC" id="3.5.4.1"/>
    </reaction>
</comment>
<dbReference type="Gene3D" id="3.40.140.10">
    <property type="entry name" value="Cytidine Deaminase, domain 2"/>
    <property type="match status" value="1"/>
</dbReference>
<dbReference type="CDD" id="cd01285">
    <property type="entry name" value="nucleoside_deaminase"/>
    <property type="match status" value="1"/>
</dbReference>
<dbReference type="GO" id="GO:0008835">
    <property type="term" value="F:diaminohydroxyphosphoribosylaminopyrimidine deaminase activity"/>
    <property type="evidence" value="ECO:0007669"/>
    <property type="project" value="TreeGrafter"/>
</dbReference>
<dbReference type="Pfam" id="PF00383">
    <property type="entry name" value="dCMP_cyt_deam_1"/>
    <property type="match status" value="1"/>
</dbReference>
<dbReference type="OMA" id="MCTGACL"/>
<evidence type="ECO:0000256" key="10">
    <source>
        <dbReference type="ARBA" id="ARBA00050113"/>
    </source>
</evidence>
<dbReference type="PANTHER" id="PTHR11079:SF190">
    <property type="entry name" value="CYTOSINE DEAMINASE"/>
    <property type="match status" value="1"/>
</dbReference>
<organism evidence="17 18">
    <name type="scientific">Thecamonas trahens ATCC 50062</name>
    <dbReference type="NCBI Taxonomy" id="461836"/>
    <lineage>
        <taxon>Eukaryota</taxon>
        <taxon>Apusozoa</taxon>
        <taxon>Apusomonadida</taxon>
        <taxon>Apusomonadidae</taxon>
        <taxon>Thecamonas</taxon>
    </lineage>
</organism>
<keyword evidence="9" id="KW-0539">Nucleus</keyword>
<dbReference type="Proteomes" id="UP000054408">
    <property type="component" value="Unassembled WGS sequence"/>
</dbReference>
<dbReference type="eggNOG" id="KOG1018">
    <property type="taxonomic scope" value="Eukaryota"/>
</dbReference>
<dbReference type="PROSITE" id="PS51747">
    <property type="entry name" value="CYT_DCMP_DEAMINASES_2"/>
    <property type="match status" value="1"/>
</dbReference>
<dbReference type="GO" id="GO:0004131">
    <property type="term" value="F:cytosine deaminase activity"/>
    <property type="evidence" value="ECO:0007669"/>
    <property type="project" value="UniProtKB-EC"/>
</dbReference>
<evidence type="ECO:0000256" key="5">
    <source>
        <dbReference type="ARBA" id="ARBA00022490"/>
    </source>
</evidence>
<keyword evidence="7" id="KW-0378">Hydrolase</keyword>
<keyword evidence="5" id="KW-0963">Cytoplasm</keyword>
<dbReference type="InterPro" id="IPR002125">
    <property type="entry name" value="CMP_dCMP_dom"/>
</dbReference>
<evidence type="ECO:0000256" key="4">
    <source>
        <dbReference type="ARBA" id="ARBA00011738"/>
    </source>
</evidence>
<feature type="domain" description="CMP/dCMP-type deaminase" evidence="16">
    <location>
        <begin position="1"/>
        <end position="116"/>
    </location>
</feature>
<dbReference type="GO" id="GO:0046872">
    <property type="term" value="F:metal ion binding"/>
    <property type="evidence" value="ECO:0007669"/>
    <property type="project" value="UniProtKB-KW"/>
</dbReference>
<evidence type="ECO:0000256" key="15">
    <source>
        <dbReference type="ARBA" id="ARBA00084039"/>
    </source>
</evidence>
<dbReference type="AlphaFoldDB" id="A0A0L0DD87"/>
<dbReference type="OrthoDB" id="408702at2759"/>
<evidence type="ECO:0000256" key="12">
    <source>
        <dbReference type="ARBA" id="ARBA00060700"/>
    </source>
</evidence>
<evidence type="ECO:0000256" key="3">
    <source>
        <dbReference type="ARBA" id="ARBA00004496"/>
    </source>
</evidence>
<dbReference type="GO" id="GO:0019858">
    <property type="term" value="P:cytosine metabolic process"/>
    <property type="evidence" value="ECO:0007669"/>
    <property type="project" value="UniProtKB-ARBA"/>
</dbReference>
<gene>
    <name evidence="17" type="ORF">AMSG_06315</name>
</gene>
<dbReference type="FunFam" id="3.40.140.10:FF:000016">
    <property type="entry name" value="Cytosine deaminase"/>
    <property type="match status" value="1"/>
</dbReference>
<comment type="cofactor">
    <cofactor evidence="1">
        <name>Zn(2+)</name>
        <dbReference type="ChEBI" id="CHEBI:29105"/>
    </cofactor>
</comment>
<dbReference type="InterPro" id="IPR016193">
    <property type="entry name" value="Cytidine_deaminase-like"/>
</dbReference>
<evidence type="ECO:0000256" key="13">
    <source>
        <dbReference type="ARBA" id="ARBA00066550"/>
    </source>
</evidence>
<evidence type="ECO:0000256" key="6">
    <source>
        <dbReference type="ARBA" id="ARBA00022723"/>
    </source>
</evidence>
<evidence type="ECO:0000313" key="17">
    <source>
        <dbReference type="EMBL" id="KNC50175.1"/>
    </source>
</evidence>
<accession>A0A0L0DD87</accession>
<comment type="pathway">
    <text evidence="12">Pyrimidine metabolism; UMP biosynthesis via salvage pathway; uracil from cytosine: step 1/1.</text>
</comment>
<comment type="subcellular location">
    <subcellularLocation>
        <location evidence="3">Cytoplasm</location>
    </subcellularLocation>
    <subcellularLocation>
        <location evidence="2">Nucleus</location>
    </subcellularLocation>
</comment>
<evidence type="ECO:0000256" key="9">
    <source>
        <dbReference type="ARBA" id="ARBA00023242"/>
    </source>
</evidence>
<proteinExistence type="predicted"/>
<keyword evidence="6" id="KW-0479">Metal-binding</keyword>